<dbReference type="EMBL" id="JACICB010000010">
    <property type="protein sequence ID" value="MBB3706634.1"/>
    <property type="molecule type" value="Genomic_DNA"/>
</dbReference>
<name>A0AAC8YR80_AMIAI</name>
<gene>
    <name evidence="1" type="ORF">AA2016_3203</name>
    <name evidence="2" type="ORF">FHS67_002960</name>
</gene>
<organism evidence="1 3">
    <name type="scientific">Aminobacter aminovorans</name>
    <name type="common">Chelatobacter heintzii</name>
    <dbReference type="NCBI Taxonomy" id="83263"/>
    <lineage>
        <taxon>Bacteria</taxon>
        <taxon>Pseudomonadati</taxon>
        <taxon>Pseudomonadota</taxon>
        <taxon>Alphaproteobacteria</taxon>
        <taxon>Hyphomicrobiales</taxon>
        <taxon>Phyllobacteriaceae</taxon>
        <taxon>Aminobacter</taxon>
    </lineage>
</organism>
<dbReference type="Proteomes" id="UP000577697">
    <property type="component" value="Unassembled WGS sequence"/>
</dbReference>
<dbReference type="InterPro" id="IPR018727">
    <property type="entry name" value="DUF2267"/>
</dbReference>
<dbReference type="RefSeq" id="WP_067961380.1">
    <property type="nucleotide sequence ID" value="NZ_CP015005.1"/>
</dbReference>
<dbReference type="KEGG" id="aak:AA2016_3203"/>
<sequence>MGHASKPNFSHSAQQAQQWVNELAADLGWPENLSHRLMRAVLQALRDWLSPEEAADLSSQLPEMIRGIYFEGWDPAKSPAVERDKRDFVLRISKSLNEQPEVDIEEGIAAVFRLLDRHLSHGEIVQVKNSMRKSLRHLWPE</sequence>
<protein>
    <submittedName>
        <fullName evidence="2">Uncharacterized protein (DUF2267 family)</fullName>
    </submittedName>
</protein>
<dbReference type="Gene3D" id="1.10.490.110">
    <property type="entry name" value="Uncharacterized conserved protein DUF2267"/>
    <property type="match status" value="1"/>
</dbReference>
<dbReference type="AlphaFoldDB" id="A0AAC8YR80"/>
<dbReference type="EMBL" id="CP015005">
    <property type="protein sequence ID" value="AMS42126.1"/>
    <property type="molecule type" value="Genomic_DNA"/>
</dbReference>
<accession>A0AAC8YR80</accession>
<dbReference type="InterPro" id="IPR038282">
    <property type="entry name" value="DUF2267_sf"/>
</dbReference>
<keyword evidence="4" id="KW-1185">Reference proteome</keyword>
<evidence type="ECO:0000313" key="1">
    <source>
        <dbReference type="EMBL" id="AMS42126.1"/>
    </source>
</evidence>
<evidence type="ECO:0000313" key="3">
    <source>
        <dbReference type="Proteomes" id="UP000075755"/>
    </source>
</evidence>
<reference evidence="2 4" key="2">
    <citation type="submission" date="2020-08" db="EMBL/GenBank/DDBJ databases">
        <title>Genomic Encyclopedia of Type Strains, Phase IV (KMG-IV): sequencing the most valuable type-strain genomes for metagenomic binning, comparative biology and taxonomic classification.</title>
        <authorList>
            <person name="Goeker M."/>
        </authorList>
    </citation>
    <scope>NUCLEOTIDE SEQUENCE [LARGE SCALE GENOMIC DNA]</scope>
    <source>
        <strain evidence="2 4">DSM 10368</strain>
    </source>
</reference>
<proteinExistence type="predicted"/>
<evidence type="ECO:0000313" key="4">
    <source>
        <dbReference type="Proteomes" id="UP000577697"/>
    </source>
</evidence>
<reference evidence="1 3" key="1">
    <citation type="submission" date="2016-03" db="EMBL/GenBank/DDBJ databases">
        <title>Complete genome of Aminobacter aminovorans KCTC 2477.</title>
        <authorList>
            <person name="Kim K.M."/>
        </authorList>
    </citation>
    <scope>NUCLEOTIDE SEQUENCE [LARGE SCALE GENOMIC DNA]</scope>
    <source>
        <strain evidence="1 3">KCTC 2477</strain>
    </source>
</reference>
<evidence type="ECO:0000313" key="2">
    <source>
        <dbReference type="EMBL" id="MBB3706634.1"/>
    </source>
</evidence>
<dbReference type="Proteomes" id="UP000075755">
    <property type="component" value="Chromosome"/>
</dbReference>
<dbReference type="Pfam" id="PF10025">
    <property type="entry name" value="DUF2267"/>
    <property type="match status" value="1"/>
</dbReference>